<dbReference type="EMBL" id="JANPWB010000012">
    <property type="protein sequence ID" value="KAJ1119373.1"/>
    <property type="molecule type" value="Genomic_DNA"/>
</dbReference>
<protein>
    <submittedName>
        <fullName evidence="1">Uncharacterized protein</fullName>
    </submittedName>
</protein>
<keyword evidence="2" id="KW-1185">Reference proteome</keyword>
<comment type="caution">
    <text evidence="1">The sequence shown here is derived from an EMBL/GenBank/DDBJ whole genome shotgun (WGS) entry which is preliminary data.</text>
</comment>
<evidence type="ECO:0000313" key="1">
    <source>
        <dbReference type="EMBL" id="KAJ1119373.1"/>
    </source>
</evidence>
<dbReference type="Proteomes" id="UP001066276">
    <property type="component" value="Chromosome 8"/>
</dbReference>
<accession>A0AAV7NYB4</accession>
<name>A0AAV7NYB4_PLEWA</name>
<proteinExistence type="predicted"/>
<reference evidence="1" key="1">
    <citation type="journal article" date="2022" name="bioRxiv">
        <title>Sequencing and chromosome-scale assembly of the giantPleurodeles waltlgenome.</title>
        <authorList>
            <person name="Brown T."/>
            <person name="Elewa A."/>
            <person name="Iarovenko S."/>
            <person name="Subramanian E."/>
            <person name="Araus A.J."/>
            <person name="Petzold A."/>
            <person name="Susuki M."/>
            <person name="Suzuki K.-i.T."/>
            <person name="Hayashi T."/>
            <person name="Toyoda A."/>
            <person name="Oliveira C."/>
            <person name="Osipova E."/>
            <person name="Leigh N.D."/>
            <person name="Simon A."/>
            <person name="Yun M.H."/>
        </authorList>
    </citation>
    <scope>NUCLEOTIDE SEQUENCE</scope>
    <source>
        <strain evidence="1">20211129_DDA</strain>
        <tissue evidence="1">Liver</tissue>
    </source>
</reference>
<evidence type="ECO:0000313" key="2">
    <source>
        <dbReference type="Proteomes" id="UP001066276"/>
    </source>
</evidence>
<dbReference type="AlphaFoldDB" id="A0AAV7NYB4"/>
<organism evidence="1 2">
    <name type="scientific">Pleurodeles waltl</name>
    <name type="common">Iberian ribbed newt</name>
    <dbReference type="NCBI Taxonomy" id="8319"/>
    <lineage>
        <taxon>Eukaryota</taxon>
        <taxon>Metazoa</taxon>
        <taxon>Chordata</taxon>
        <taxon>Craniata</taxon>
        <taxon>Vertebrata</taxon>
        <taxon>Euteleostomi</taxon>
        <taxon>Amphibia</taxon>
        <taxon>Batrachia</taxon>
        <taxon>Caudata</taxon>
        <taxon>Salamandroidea</taxon>
        <taxon>Salamandridae</taxon>
        <taxon>Pleurodelinae</taxon>
        <taxon>Pleurodeles</taxon>
    </lineage>
</organism>
<gene>
    <name evidence="1" type="ORF">NDU88_007559</name>
</gene>
<sequence>MPFGKVTNQMLYMKVVLHPRPIAVPQAISSKSTAEASSSPPPDPTLDHILQGISAVGHCLEGMNTKMSEFAAKSGSVQADIAGFQDRVEGVERYLSTVEDHLDGLTDHGMDIALLAFTVEPTQLVKTPPHQADATALERPGTETGCRTIQLVHKMAKTWPSDQWLTFHMIEAVIKPYPH</sequence>